<gene>
    <name evidence="2" type="ORF">MCOO_48860</name>
</gene>
<evidence type="ECO:0008006" key="4">
    <source>
        <dbReference type="Google" id="ProtNLM"/>
    </source>
</evidence>
<organism evidence="2 3">
    <name type="scientific">Mycobacterium cookii</name>
    <dbReference type="NCBI Taxonomy" id="1775"/>
    <lineage>
        <taxon>Bacteria</taxon>
        <taxon>Bacillati</taxon>
        <taxon>Actinomycetota</taxon>
        <taxon>Actinomycetes</taxon>
        <taxon>Mycobacteriales</taxon>
        <taxon>Mycobacteriaceae</taxon>
        <taxon>Mycobacterium</taxon>
    </lineage>
</organism>
<keyword evidence="3" id="KW-1185">Reference proteome</keyword>
<evidence type="ECO:0000313" key="2">
    <source>
        <dbReference type="EMBL" id="BBX48871.1"/>
    </source>
</evidence>
<dbReference type="AlphaFoldDB" id="A0A7I7L4Y8"/>
<feature type="transmembrane region" description="Helical" evidence="1">
    <location>
        <begin position="34"/>
        <end position="52"/>
    </location>
</feature>
<sequence length="121" mass="13437">MRSATVGLTVGAHLAYLAYLPSGGFLALRWPRSIALHIPVVLWGIGVVVFELPCPLTELEQRLRMRAGMDLLPESGFIDRYVDGKFYPEQRTGAAQALAFCAAGVSWIMLARKRQRRGHAR</sequence>
<dbReference type="InterPro" id="IPR021218">
    <property type="entry name" value="DUF2784"/>
</dbReference>
<protein>
    <recommendedName>
        <fullName evidence="4">DUF2784 domain-containing protein</fullName>
    </recommendedName>
</protein>
<proteinExistence type="predicted"/>
<dbReference type="Proteomes" id="UP000465866">
    <property type="component" value="Chromosome"/>
</dbReference>
<evidence type="ECO:0000313" key="3">
    <source>
        <dbReference type="Proteomes" id="UP000465866"/>
    </source>
</evidence>
<dbReference type="Pfam" id="PF10861">
    <property type="entry name" value="DUF2784"/>
    <property type="match status" value="1"/>
</dbReference>
<dbReference type="KEGG" id="mcoo:MCOO_48860"/>
<keyword evidence="1" id="KW-0812">Transmembrane</keyword>
<feature type="transmembrane region" description="Helical" evidence="1">
    <location>
        <begin position="93"/>
        <end position="111"/>
    </location>
</feature>
<evidence type="ECO:0000256" key="1">
    <source>
        <dbReference type="SAM" id="Phobius"/>
    </source>
</evidence>
<name>A0A7I7L4Y8_9MYCO</name>
<dbReference type="EMBL" id="AP022569">
    <property type="protein sequence ID" value="BBX48871.1"/>
    <property type="molecule type" value="Genomic_DNA"/>
</dbReference>
<feature type="transmembrane region" description="Helical" evidence="1">
    <location>
        <begin position="6"/>
        <end position="27"/>
    </location>
</feature>
<keyword evidence="1" id="KW-1133">Transmembrane helix</keyword>
<keyword evidence="1" id="KW-0472">Membrane</keyword>
<accession>A0A7I7L4Y8</accession>
<dbReference type="RefSeq" id="WP_163780953.1">
    <property type="nucleotide sequence ID" value="NZ_AP022569.1"/>
</dbReference>
<reference evidence="2 3" key="1">
    <citation type="journal article" date="2019" name="Emerg. Microbes Infect.">
        <title>Comprehensive subspecies identification of 175 nontuberculous mycobacteria species based on 7547 genomic profiles.</title>
        <authorList>
            <person name="Matsumoto Y."/>
            <person name="Kinjo T."/>
            <person name="Motooka D."/>
            <person name="Nabeya D."/>
            <person name="Jung N."/>
            <person name="Uechi K."/>
            <person name="Horii T."/>
            <person name="Iida T."/>
            <person name="Fujita J."/>
            <person name="Nakamura S."/>
        </authorList>
    </citation>
    <scope>NUCLEOTIDE SEQUENCE [LARGE SCALE GENOMIC DNA]</scope>
    <source>
        <strain evidence="2 3">JCM 12404</strain>
    </source>
</reference>